<organism evidence="2 3">
    <name type="scientific">Trichoderma ghanense</name>
    <dbReference type="NCBI Taxonomy" id="65468"/>
    <lineage>
        <taxon>Eukaryota</taxon>
        <taxon>Fungi</taxon>
        <taxon>Dikarya</taxon>
        <taxon>Ascomycota</taxon>
        <taxon>Pezizomycotina</taxon>
        <taxon>Sordariomycetes</taxon>
        <taxon>Hypocreomycetidae</taxon>
        <taxon>Hypocreales</taxon>
        <taxon>Hypocreaceae</taxon>
        <taxon>Trichoderma</taxon>
    </lineage>
</organism>
<keyword evidence="3" id="KW-1185">Reference proteome</keyword>
<evidence type="ECO:0000313" key="3">
    <source>
        <dbReference type="Proteomes" id="UP001642720"/>
    </source>
</evidence>
<proteinExistence type="predicted"/>
<feature type="compositionally biased region" description="Polar residues" evidence="1">
    <location>
        <begin position="1"/>
        <end position="13"/>
    </location>
</feature>
<reference evidence="2 3" key="1">
    <citation type="submission" date="2018-01" db="EMBL/GenBank/DDBJ databases">
        <title>Genome characterization of the sugarcane-associated fungus Trichoderma ghanense CCMA-1212 and their application in lignocelulose bioconversion.</title>
        <authorList>
            <person name="Steindorff A.S."/>
            <person name="Mendes T.D."/>
            <person name="Vilela E.S.D."/>
            <person name="Rodrigues D.S."/>
            <person name="Formighieri E.F."/>
            <person name="Melo I.S."/>
            <person name="Favaro L.C.L."/>
        </authorList>
    </citation>
    <scope>NUCLEOTIDE SEQUENCE [LARGE SCALE GENOMIC DNA]</scope>
    <source>
        <strain evidence="2 3">CCMA-1212</strain>
    </source>
</reference>
<evidence type="ECO:0000313" key="2">
    <source>
        <dbReference type="EMBL" id="TFB00946.1"/>
    </source>
</evidence>
<protein>
    <submittedName>
        <fullName evidence="2">Uncharacterized protein</fullName>
    </submittedName>
</protein>
<dbReference type="EMBL" id="PPTA01000010">
    <property type="protein sequence ID" value="TFB00946.1"/>
    <property type="molecule type" value="Genomic_DNA"/>
</dbReference>
<feature type="region of interest" description="Disordered" evidence="1">
    <location>
        <begin position="1"/>
        <end position="81"/>
    </location>
</feature>
<accession>A0ABY2GYN5</accession>
<comment type="caution">
    <text evidence="2">The sequence shown here is derived from an EMBL/GenBank/DDBJ whole genome shotgun (WGS) entry which is preliminary data.</text>
</comment>
<dbReference type="GeneID" id="300579009"/>
<dbReference type="Proteomes" id="UP001642720">
    <property type="component" value="Unassembled WGS sequence"/>
</dbReference>
<feature type="compositionally biased region" description="Polar residues" evidence="1">
    <location>
        <begin position="39"/>
        <end position="48"/>
    </location>
</feature>
<sequence>MQRAAATSQSHSAGSHPGEHLLQGGHAILKDDPEPMAQDTRNASESASQQHQQQPRGYGGASAADLEQAGESVRKRDTQSL</sequence>
<name>A0ABY2GYN5_9HYPO</name>
<feature type="compositionally biased region" description="Basic and acidic residues" evidence="1">
    <location>
        <begin position="72"/>
        <end position="81"/>
    </location>
</feature>
<dbReference type="RefSeq" id="XP_073557147.1">
    <property type="nucleotide sequence ID" value="XM_073704559.1"/>
</dbReference>
<gene>
    <name evidence="2" type="ORF">CCMA1212_007389</name>
</gene>
<evidence type="ECO:0000256" key="1">
    <source>
        <dbReference type="SAM" id="MobiDB-lite"/>
    </source>
</evidence>